<evidence type="ECO:0000313" key="2">
    <source>
        <dbReference type="EMBL" id="MDK5172896.1"/>
    </source>
</evidence>
<dbReference type="Proteomes" id="UP001173597">
    <property type="component" value="Unassembled WGS sequence"/>
</dbReference>
<dbReference type="AlphaFoldDB" id="A0AAW6X9V5"/>
<comment type="caution">
    <text evidence="1">The sequence shown here is derived from an EMBL/GenBank/DDBJ whole genome shotgun (WGS) entry which is preliminary data.</text>
</comment>
<dbReference type="EMBL" id="JARTLO010000040">
    <property type="protein sequence ID" value="MDK4768682.1"/>
    <property type="molecule type" value="Genomic_DNA"/>
</dbReference>
<proteinExistence type="predicted"/>
<organism evidence="1 3">
    <name type="scientific">Serratia nevei</name>
    <dbReference type="NCBI Taxonomy" id="2703794"/>
    <lineage>
        <taxon>Bacteria</taxon>
        <taxon>Pseudomonadati</taxon>
        <taxon>Pseudomonadota</taxon>
        <taxon>Gammaproteobacteria</taxon>
        <taxon>Enterobacterales</taxon>
        <taxon>Yersiniaceae</taxon>
        <taxon>Serratia</taxon>
    </lineage>
</organism>
<accession>A0AAW6X9V5</accession>
<evidence type="ECO:0008006" key="5">
    <source>
        <dbReference type="Google" id="ProtNLM"/>
    </source>
</evidence>
<name>A0AAW6X9V5_9GAMM</name>
<sequence length="246" mass="29157">MNIKSRELRHKIRRSQSLVMDAFDKNHKIDICFFCGSVDGLTKEHVIPQWVFDEKKEVGFFNNTANDQPQKYIQSTIPACERCNNVLLSCIEDYVKSLLEERESGAYSESELDVIIWWLQSIEFKLQVLDLRRDFLKHKNGPFIPFLKDIPLGIMRNHASNEPYEILREVRAARRDLIKKKKSRKRNSLVVFETTNQSMHFFHKTSQFIFLEMPQVGIAFFFFFHDEFPAARDAYDKAMDLIKKFY</sequence>
<dbReference type="RefSeq" id="WP_065764042.1">
    <property type="nucleotide sequence ID" value="NZ_JARTLO010000040.1"/>
</dbReference>
<dbReference type="EMBL" id="JARTOI010000046">
    <property type="protein sequence ID" value="MDK5172896.1"/>
    <property type="molecule type" value="Genomic_DNA"/>
</dbReference>
<evidence type="ECO:0000313" key="3">
    <source>
        <dbReference type="Proteomes" id="UP001173597"/>
    </source>
</evidence>
<reference evidence="1" key="1">
    <citation type="submission" date="2023-01" db="EMBL/GenBank/DDBJ databases">
        <title>Genomic dissection of endemic carbapenem resistance: metallo-beta-lactamase gene dissemination through clonal, plasmid and integron transfer pathways.</title>
        <authorList>
            <person name="Macesic N."/>
        </authorList>
    </citation>
    <scope>NUCLEOTIDE SEQUENCE</scope>
    <source>
        <strain evidence="2">CPO382</strain>
        <strain evidence="1">CPO573</strain>
    </source>
</reference>
<keyword evidence="4" id="KW-1185">Reference proteome</keyword>
<dbReference type="Proteomes" id="UP001174748">
    <property type="component" value="Unassembled WGS sequence"/>
</dbReference>
<protein>
    <recommendedName>
        <fullName evidence="5">HNH endonuclease</fullName>
    </recommendedName>
</protein>
<gene>
    <name evidence="1" type="ORF">P9854_23165</name>
    <name evidence="2" type="ORF">P9921_20770</name>
</gene>
<evidence type="ECO:0000313" key="4">
    <source>
        <dbReference type="Proteomes" id="UP001174748"/>
    </source>
</evidence>
<evidence type="ECO:0000313" key="1">
    <source>
        <dbReference type="EMBL" id="MDK4768682.1"/>
    </source>
</evidence>